<evidence type="ECO:0000313" key="3">
    <source>
        <dbReference type="Proteomes" id="UP000297647"/>
    </source>
</evidence>
<dbReference type="OrthoDB" id="7060422at2"/>
<accession>A0A4Y9QTK7</accession>
<feature type="transmembrane region" description="Helical" evidence="1">
    <location>
        <begin position="162"/>
        <end position="184"/>
    </location>
</feature>
<evidence type="ECO:0000313" key="2">
    <source>
        <dbReference type="EMBL" id="TFV94533.1"/>
    </source>
</evidence>
<dbReference type="Proteomes" id="UP000297647">
    <property type="component" value="Unassembled WGS sequence"/>
</dbReference>
<feature type="transmembrane region" description="Helical" evidence="1">
    <location>
        <begin position="196"/>
        <end position="218"/>
    </location>
</feature>
<dbReference type="Pfam" id="PF14329">
    <property type="entry name" value="DUF4386"/>
    <property type="match status" value="1"/>
</dbReference>
<keyword evidence="3" id="KW-1185">Reference proteome</keyword>
<keyword evidence="1" id="KW-0812">Transmembrane</keyword>
<feature type="transmembrane region" description="Helical" evidence="1">
    <location>
        <begin position="58"/>
        <end position="79"/>
    </location>
</feature>
<keyword evidence="1" id="KW-0472">Membrane</keyword>
<proteinExistence type="predicted"/>
<dbReference type="RefSeq" id="WP_135073955.1">
    <property type="nucleotide sequence ID" value="NZ_SPSB01000003.1"/>
</dbReference>
<organism evidence="2 3">
    <name type="scientific">Algoriphagus kandeliae</name>
    <dbReference type="NCBI Taxonomy" id="2562278"/>
    <lineage>
        <taxon>Bacteria</taxon>
        <taxon>Pseudomonadati</taxon>
        <taxon>Bacteroidota</taxon>
        <taxon>Cytophagia</taxon>
        <taxon>Cytophagales</taxon>
        <taxon>Cyclobacteriaceae</taxon>
        <taxon>Algoriphagus</taxon>
    </lineage>
</organism>
<keyword evidence="1" id="KW-1133">Transmembrane helix</keyword>
<dbReference type="EMBL" id="SPSB01000003">
    <property type="protein sequence ID" value="TFV94533.1"/>
    <property type="molecule type" value="Genomic_DNA"/>
</dbReference>
<dbReference type="InterPro" id="IPR025495">
    <property type="entry name" value="DUF4386"/>
</dbReference>
<comment type="caution">
    <text evidence="2">The sequence shown here is derived from an EMBL/GenBank/DDBJ whole genome shotgun (WGS) entry which is preliminary data.</text>
</comment>
<feature type="transmembrane region" description="Helical" evidence="1">
    <location>
        <begin position="86"/>
        <end position="105"/>
    </location>
</feature>
<name>A0A4Y9QTK7_9BACT</name>
<evidence type="ECO:0000256" key="1">
    <source>
        <dbReference type="SAM" id="Phobius"/>
    </source>
</evidence>
<reference evidence="2 3" key="1">
    <citation type="submission" date="2019-03" db="EMBL/GenBank/DDBJ databases">
        <title>Algoriphagus sp. nov, a new strain isolated from root system soil of mangrove plant Kandelia.</title>
        <authorList>
            <person name="Yin Q."/>
            <person name="Wang K."/>
            <person name="Song Z."/>
        </authorList>
    </citation>
    <scope>NUCLEOTIDE SEQUENCE [LARGE SCALE GENOMIC DNA]</scope>
    <source>
        <strain evidence="2 3">XY-J91</strain>
    </source>
</reference>
<protein>
    <submittedName>
        <fullName evidence="2">DUF4386 domain-containing protein</fullName>
    </submittedName>
</protein>
<gene>
    <name evidence="2" type="ORF">E4S40_10970</name>
</gene>
<feature type="transmembrane region" description="Helical" evidence="1">
    <location>
        <begin position="134"/>
        <end position="155"/>
    </location>
</feature>
<sequence length="221" mass="24277">MSSTQKKNALLTGVSLLLMAGLAGYSYGFVYQQLVITGDEVQTVQNIRNSLDQFHYGIAGWVGILILDIMVAFGFFRIFQSQNFRLSLASAILRIAYCLFLVFAINQLKHAAQAISVTSSGGDVMAFLAEFEKYWSQGLIVFGLHLIGIGILSWQSTFIPKILAGLATFAGFCYFVIHGTRALFPSWDSVLNEAEMYLALPMGLGEIALAIWLIVVALKSK</sequence>
<dbReference type="AlphaFoldDB" id="A0A4Y9QTK7"/>